<feature type="non-terminal residue" evidence="2">
    <location>
        <position position="1"/>
    </location>
</feature>
<evidence type="ECO:0000256" key="1">
    <source>
        <dbReference type="SAM" id="MobiDB-lite"/>
    </source>
</evidence>
<dbReference type="EMBL" id="CAUYUJ010015586">
    <property type="protein sequence ID" value="CAK0855901.1"/>
    <property type="molecule type" value="Genomic_DNA"/>
</dbReference>
<gene>
    <name evidence="2" type="ORF">PCOR1329_LOCUS46426</name>
</gene>
<reference evidence="2" key="1">
    <citation type="submission" date="2023-10" db="EMBL/GenBank/DDBJ databases">
        <authorList>
            <person name="Chen Y."/>
            <person name="Shah S."/>
            <person name="Dougan E. K."/>
            <person name="Thang M."/>
            <person name="Chan C."/>
        </authorList>
    </citation>
    <scope>NUCLEOTIDE SEQUENCE [LARGE SCALE GENOMIC DNA]</scope>
</reference>
<evidence type="ECO:0000313" key="2">
    <source>
        <dbReference type="EMBL" id="CAK0855901.1"/>
    </source>
</evidence>
<evidence type="ECO:0000313" key="3">
    <source>
        <dbReference type="Proteomes" id="UP001189429"/>
    </source>
</evidence>
<protein>
    <submittedName>
        <fullName evidence="2">Uncharacterized protein</fullName>
    </submittedName>
</protein>
<feature type="region of interest" description="Disordered" evidence="1">
    <location>
        <begin position="1"/>
        <end position="22"/>
    </location>
</feature>
<keyword evidence="3" id="KW-1185">Reference proteome</keyword>
<accession>A0ABN9UAW0</accession>
<comment type="caution">
    <text evidence="2">The sequence shown here is derived from an EMBL/GenBank/DDBJ whole genome shotgun (WGS) entry which is preliminary data.</text>
</comment>
<sequence>EDDKQEVPSKPPRTRCAPGAAVPARPAWQPGCAVVDLASGDESGEHGDGKDGLWDSPWTVQGVAAASGRAGAEFYDLSTPSPSPVLGPVAAPAMSCLYQPVF</sequence>
<dbReference type="Proteomes" id="UP001189429">
    <property type="component" value="Unassembled WGS sequence"/>
</dbReference>
<name>A0ABN9UAW0_9DINO</name>
<organism evidence="2 3">
    <name type="scientific">Prorocentrum cordatum</name>
    <dbReference type="NCBI Taxonomy" id="2364126"/>
    <lineage>
        <taxon>Eukaryota</taxon>
        <taxon>Sar</taxon>
        <taxon>Alveolata</taxon>
        <taxon>Dinophyceae</taxon>
        <taxon>Prorocentrales</taxon>
        <taxon>Prorocentraceae</taxon>
        <taxon>Prorocentrum</taxon>
    </lineage>
</organism>
<proteinExistence type="predicted"/>